<dbReference type="AlphaFoldDB" id="A0A8J6NKN9"/>
<accession>A0A8J6NKN9</accession>
<evidence type="ECO:0000313" key="8">
    <source>
        <dbReference type="EMBL" id="MBC8336710.1"/>
    </source>
</evidence>
<protein>
    <submittedName>
        <fullName evidence="8">Putative sulfate exporter family transporter</fullName>
    </submittedName>
</protein>
<evidence type="ECO:0000256" key="4">
    <source>
        <dbReference type="ARBA" id="ARBA00022692"/>
    </source>
</evidence>
<evidence type="ECO:0000256" key="6">
    <source>
        <dbReference type="ARBA" id="ARBA00023136"/>
    </source>
</evidence>
<keyword evidence="5 7" id="KW-1133">Transmembrane helix</keyword>
<dbReference type="GO" id="GO:0005886">
    <property type="term" value="C:plasma membrane"/>
    <property type="evidence" value="ECO:0007669"/>
    <property type="project" value="UniProtKB-SubCell"/>
</dbReference>
<feature type="transmembrane region" description="Helical" evidence="7">
    <location>
        <begin position="204"/>
        <end position="224"/>
    </location>
</feature>
<name>A0A8J6NKN9_9CHLR</name>
<keyword evidence="6 7" id="KW-0472">Membrane</keyword>
<dbReference type="Pfam" id="PF03601">
    <property type="entry name" value="Cons_hypoth698"/>
    <property type="match status" value="1"/>
</dbReference>
<sequence>MTTTTAQPVAVKKNTTGFILGLAVVIILCFVTRYFYNIVKPMTLPGGIPGKVLEYPIWAAVVGLIFNWFFKATKVHERLLPGFKTELFLKVGLILLGGKVSFKVLATAAGGAVIQGLIMVTCVYFFSWWLAGKFGLPDTLRAVMSTAVSICGVSAAIASAGAVLAKKEEITYVTALVIVTALPLMVIAPMLAKAMNLPDAVAGAWFGGNVDTTAAVVGAGTIYGETAEQIASIVKQTQNALIGVVAFFLAYYFVKKEGGEKPSFAIIWQRFPKFVLGFMIASLLFTFGFITKDNDSYALVQNLKAWFFCAAFVCMGLELSVAEFKKMGWAPVTVYLIVTVFNTILALGVSWLIFGWLFPASF</sequence>
<feature type="transmembrane region" description="Helical" evidence="7">
    <location>
        <begin position="143"/>
        <end position="164"/>
    </location>
</feature>
<evidence type="ECO:0000256" key="2">
    <source>
        <dbReference type="ARBA" id="ARBA00007977"/>
    </source>
</evidence>
<dbReference type="PANTHER" id="PTHR30106:SF1">
    <property type="entry name" value="UPF0324 MEMBRANE PROTEIN FN0533"/>
    <property type="match status" value="1"/>
</dbReference>
<gene>
    <name evidence="8" type="ORF">H8E29_15720</name>
</gene>
<feature type="transmembrane region" description="Helical" evidence="7">
    <location>
        <begin position="17"/>
        <end position="36"/>
    </location>
</feature>
<reference evidence="8 9" key="1">
    <citation type="submission" date="2020-08" db="EMBL/GenBank/DDBJ databases">
        <title>Bridging the membrane lipid divide: bacteria of the FCB group superphylum have the potential to synthesize archaeal ether lipids.</title>
        <authorList>
            <person name="Villanueva L."/>
            <person name="Von Meijenfeldt F.A.B."/>
            <person name="Westbye A.B."/>
            <person name="Yadav S."/>
            <person name="Hopmans E.C."/>
            <person name="Dutilh B.E."/>
            <person name="Sinninghe Damste J.S."/>
        </authorList>
    </citation>
    <scope>NUCLEOTIDE SEQUENCE [LARGE SCALE GENOMIC DNA]</scope>
    <source>
        <strain evidence="8">NIOZ-UU36</strain>
    </source>
</reference>
<evidence type="ECO:0000313" key="9">
    <source>
        <dbReference type="Proteomes" id="UP000614469"/>
    </source>
</evidence>
<feature type="transmembrane region" description="Helical" evidence="7">
    <location>
        <begin position="334"/>
        <end position="358"/>
    </location>
</feature>
<feature type="transmembrane region" description="Helical" evidence="7">
    <location>
        <begin position="112"/>
        <end position="131"/>
    </location>
</feature>
<evidence type="ECO:0000256" key="1">
    <source>
        <dbReference type="ARBA" id="ARBA00004651"/>
    </source>
</evidence>
<feature type="transmembrane region" description="Helical" evidence="7">
    <location>
        <begin position="274"/>
        <end position="291"/>
    </location>
</feature>
<feature type="transmembrane region" description="Helical" evidence="7">
    <location>
        <begin position="170"/>
        <end position="192"/>
    </location>
</feature>
<feature type="transmembrane region" description="Helical" evidence="7">
    <location>
        <begin position="303"/>
        <end position="322"/>
    </location>
</feature>
<evidence type="ECO:0000256" key="5">
    <source>
        <dbReference type="ARBA" id="ARBA00022989"/>
    </source>
</evidence>
<dbReference type="InterPro" id="IPR018383">
    <property type="entry name" value="UPF0324_pro"/>
</dbReference>
<comment type="similarity">
    <text evidence="2">Belongs to the UPF0324 family.</text>
</comment>
<evidence type="ECO:0000256" key="7">
    <source>
        <dbReference type="SAM" id="Phobius"/>
    </source>
</evidence>
<evidence type="ECO:0000256" key="3">
    <source>
        <dbReference type="ARBA" id="ARBA00022475"/>
    </source>
</evidence>
<keyword evidence="4 7" id="KW-0812">Transmembrane</keyword>
<dbReference type="PANTHER" id="PTHR30106">
    <property type="entry name" value="INNER MEMBRANE PROTEIN YEIH-RELATED"/>
    <property type="match status" value="1"/>
</dbReference>
<comment type="subcellular location">
    <subcellularLocation>
        <location evidence="1">Cell membrane</location>
        <topology evidence="1">Multi-pass membrane protein</topology>
    </subcellularLocation>
</comment>
<feature type="transmembrane region" description="Helical" evidence="7">
    <location>
        <begin position="236"/>
        <end position="254"/>
    </location>
</feature>
<feature type="transmembrane region" description="Helical" evidence="7">
    <location>
        <begin position="56"/>
        <end position="75"/>
    </location>
</feature>
<dbReference type="Proteomes" id="UP000614469">
    <property type="component" value="Unassembled WGS sequence"/>
</dbReference>
<organism evidence="8 9">
    <name type="scientific">Candidatus Desulfolinea nitratireducens</name>
    <dbReference type="NCBI Taxonomy" id="2841698"/>
    <lineage>
        <taxon>Bacteria</taxon>
        <taxon>Bacillati</taxon>
        <taxon>Chloroflexota</taxon>
        <taxon>Anaerolineae</taxon>
        <taxon>Anaerolineales</taxon>
        <taxon>Anaerolineales incertae sedis</taxon>
        <taxon>Candidatus Desulfolinea</taxon>
    </lineage>
</organism>
<proteinExistence type="inferred from homology"/>
<comment type="caution">
    <text evidence="8">The sequence shown here is derived from an EMBL/GenBank/DDBJ whole genome shotgun (WGS) entry which is preliminary data.</text>
</comment>
<keyword evidence="3" id="KW-1003">Cell membrane</keyword>
<dbReference type="EMBL" id="JACNJN010000187">
    <property type="protein sequence ID" value="MBC8336710.1"/>
    <property type="molecule type" value="Genomic_DNA"/>
</dbReference>